<dbReference type="PANTHER" id="PTHR23150">
    <property type="entry name" value="SULFATASE MODIFYING FACTOR 1, 2"/>
    <property type="match status" value="1"/>
</dbReference>
<dbReference type="SUPFAM" id="SSF109854">
    <property type="entry name" value="DinB/YfiT-like putative metalloenzymes"/>
    <property type="match status" value="1"/>
</dbReference>
<feature type="domain" description="DinB-like" evidence="5">
    <location>
        <begin position="40"/>
        <end position="175"/>
    </location>
</feature>
<keyword evidence="2" id="KW-0408">Iron</keyword>
<dbReference type="AlphaFoldDB" id="T1A1V6"/>
<evidence type="ECO:0000256" key="2">
    <source>
        <dbReference type="ARBA" id="ARBA00023004"/>
    </source>
</evidence>
<evidence type="ECO:0000256" key="3">
    <source>
        <dbReference type="ARBA" id="ARBA00037882"/>
    </source>
</evidence>
<sequence>MDVSSIAAETPAAQGKGALRAVRLDGRDPGALRADILRAFHATFDRHESLFDLLRNDAAWRVKPIALRHPLIFYFGHTAAFFINKLVVAELIGQRIAPRLESLFAVGVDEMSWDDLDDIHYDWPTPQAVRAYRDRVREVVDGLIRGLPLDAPIAWDSPWWVILMGIEHERIHLETSSVLMRQHKLEYLKPHPAWQPCRDSGVPPRNALVDVRASHVRLGRDRDQPHVYGWDNEFGAHEADVAAFQAARYLVSNHEFRAFVEAGGYADDSLWSEEGAAWRCYTRAAHPTFWVRDGGAWRLRL</sequence>
<evidence type="ECO:0000259" key="4">
    <source>
        <dbReference type="Pfam" id="PF03781"/>
    </source>
</evidence>
<dbReference type="InterPro" id="IPR016187">
    <property type="entry name" value="CTDL_fold"/>
</dbReference>
<dbReference type="PANTHER" id="PTHR23150:SF26">
    <property type="entry name" value="GENERIC METHYLTRANSFERASE"/>
    <property type="match status" value="1"/>
</dbReference>
<dbReference type="InterPro" id="IPR024775">
    <property type="entry name" value="DinB-like"/>
</dbReference>
<keyword evidence="1" id="KW-0560">Oxidoreductase</keyword>
<feature type="domain" description="Sulfatase-modifying factor enzyme-like" evidence="4">
    <location>
        <begin position="208"/>
        <end position="288"/>
    </location>
</feature>
<evidence type="ECO:0000313" key="6">
    <source>
        <dbReference type="EMBL" id="EQD35825.1"/>
    </source>
</evidence>
<dbReference type="InterPro" id="IPR005532">
    <property type="entry name" value="SUMF_dom"/>
</dbReference>
<dbReference type="EMBL" id="AUZY01011158">
    <property type="protein sequence ID" value="EQD35825.1"/>
    <property type="molecule type" value="Genomic_DNA"/>
</dbReference>
<dbReference type="Pfam" id="PF03781">
    <property type="entry name" value="FGE-sulfatase"/>
    <property type="match status" value="1"/>
</dbReference>
<dbReference type="InterPro" id="IPR034660">
    <property type="entry name" value="DinB/YfiT-like"/>
</dbReference>
<name>T1A1V6_9ZZZZ</name>
<comment type="pathway">
    <text evidence="3">Amino-acid biosynthesis; ergothioneine biosynthesis.</text>
</comment>
<dbReference type="InterPro" id="IPR042095">
    <property type="entry name" value="SUMF_sf"/>
</dbReference>
<gene>
    <name evidence="6" type="ORF">B1B_16742</name>
</gene>
<feature type="non-terminal residue" evidence="6">
    <location>
        <position position="301"/>
    </location>
</feature>
<dbReference type="SUPFAM" id="SSF56436">
    <property type="entry name" value="C-type lectin-like"/>
    <property type="match status" value="1"/>
</dbReference>
<comment type="caution">
    <text evidence="6">The sequence shown here is derived from an EMBL/GenBank/DDBJ whole genome shotgun (WGS) entry which is preliminary data.</text>
</comment>
<evidence type="ECO:0000259" key="5">
    <source>
        <dbReference type="Pfam" id="PF12867"/>
    </source>
</evidence>
<organism evidence="6">
    <name type="scientific">mine drainage metagenome</name>
    <dbReference type="NCBI Taxonomy" id="410659"/>
    <lineage>
        <taxon>unclassified sequences</taxon>
        <taxon>metagenomes</taxon>
        <taxon>ecological metagenomes</taxon>
    </lineage>
</organism>
<reference evidence="6" key="2">
    <citation type="journal article" date="2014" name="ISME J.">
        <title>Microbial stratification in low pH oxic and suboxic macroscopic growths along an acid mine drainage.</title>
        <authorList>
            <person name="Mendez-Garcia C."/>
            <person name="Mesa V."/>
            <person name="Sprenger R.R."/>
            <person name="Richter M."/>
            <person name="Diez M.S."/>
            <person name="Solano J."/>
            <person name="Bargiela R."/>
            <person name="Golyshina O.V."/>
            <person name="Manteca A."/>
            <person name="Ramos J.L."/>
            <person name="Gallego J.R."/>
            <person name="Llorente I."/>
            <person name="Martins Dos Santos V.A."/>
            <person name="Jensen O.N."/>
            <person name="Pelaez A.I."/>
            <person name="Sanchez J."/>
            <person name="Ferrer M."/>
        </authorList>
    </citation>
    <scope>NUCLEOTIDE SEQUENCE</scope>
</reference>
<dbReference type="Pfam" id="PF12867">
    <property type="entry name" value="DinB_2"/>
    <property type="match status" value="1"/>
</dbReference>
<reference evidence="6" key="1">
    <citation type="submission" date="2013-08" db="EMBL/GenBank/DDBJ databases">
        <authorList>
            <person name="Mendez C."/>
            <person name="Richter M."/>
            <person name="Ferrer M."/>
            <person name="Sanchez J."/>
        </authorList>
    </citation>
    <scope>NUCLEOTIDE SEQUENCE</scope>
</reference>
<protein>
    <submittedName>
        <fullName evidence="6">Sulphatase-modifying factor domain protein</fullName>
    </submittedName>
</protein>
<dbReference type="Gene3D" id="3.90.1580.10">
    <property type="entry name" value="paralog of FGE (formylglycine-generating enzyme)"/>
    <property type="match status" value="1"/>
</dbReference>
<accession>T1A1V6</accession>
<dbReference type="InterPro" id="IPR051043">
    <property type="entry name" value="Sulfatase_Mod_Factor_Kinase"/>
</dbReference>
<dbReference type="GO" id="GO:0120147">
    <property type="term" value="F:formylglycine-generating oxidase activity"/>
    <property type="evidence" value="ECO:0007669"/>
    <property type="project" value="TreeGrafter"/>
</dbReference>
<evidence type="ECO:0000256" key="1">
    <source>
        <dbReference type="ARBA" id="ARBA00023002"/>
    </source>
</evidence>
<proteinExistence type="predicted"/>